<sequence length="83" mass="9236">MQTWQLQEAKSRFSELVVNTLSEGPQLVTRRGTEAVVVMAASEFHRMRSKPSLRDVLLSAPRGEPLDIERSDEPARALDLSGS</sequence>
<comment type="function">
    <text evidence="2">Antitoxin component of a type II toxin-antitoxin (TA) system.</text>
</comment>
<evidence type="ECO:0000313" key="6">
    <source>
        <dbReference type="EMBL" id="VFK77944.1"/>
    </source>
</evidence>
<dbReference type="Pfam" id="PF02604">
    <property type="entry name" value="PhdYeFM_antitox"/>
    <property type="match status" value="1"/>
</dbReference>
<evidence type="ECO:0000256" key="1">
    <source>
        <dbReference type="ARBA" id="ARBA00009981"/>
    </source>
</evidence>
<dbReference type="InterPro" id="IPR036165">
    <property type="entry name" value="YefM-like_sf"/>
</dbReference>
<feature type="region of interest" description="Disordered" evidence="3">
    <location>
        <begin position="60"/>
        <end position="83"/>
    </location>
</feature>
<dbReference type="InterPro" id="IPR006442">
    <property type="entry name" value="Antitoxin_Phd/YefM"/>
</dbReference>
<feature type="compositionally biased region" description="Basic and acidic residues" evidence="3">
    <location>
        <begin position="64"/>
        <end position="76"/>
    </location>
</feature>
<dbReference type="SUPFAM" id="SSF143120">
    <property type="entry name" value="YefM-like"/>
    <property type="match status" value="1"/>
</dbReference>
<comment type="similarity">
    <text evidence="1 2">Belongs to the phD/YefM antitoxin family.</text>
</comment>
<reference evidence="6" key="1">
    <citation type="submission" date="2019-02" db="EMBL/GenBank/DDBJ databases">
        <authorList>
            <person name="Gruber-Vodicka R. H."/>
            <person name="Seah K. B. B."/>
        </authorList>
    </citation>
    <scope>NUCLEOTIDE SEQUENCE</scope>
    <source>
        <strain evidence="6">BECK_S127</strain>
        <strain evidence="5">BECK_S1320</strain>
        <strain evidence="4">BECK_S1321</strain>
    </source>
</reference>
<proteinExistence type="inferred from homology"/>
<accession>A0A451BI26</accession>
<dbReference type="Gene3D" id="3.40.1620.10">
    <property type="entry name" value="YefM-like domain"/>
    <property type="match status" value="1"/>
</dbReference>
<evidence type="ECO:0000256" key="2">
    <source>
        <dbReference type="RuleBase" id="RU362080"/>
    </source>
</evidence>
<protein>
    <recommendedName>
        <fullName evidence="2">Antitoxin</fullName>
    </recommendedName>
</protein>
<dbReference type="EMBL" id="CAADFR010000054">
    <property type="protein sequence ID" value="VFK40138.1"/>
    <property type="molecule type" value="Genomic_DNA"/>
</dbReference>
<evidence type="ECO:0000256" key="3">
    <source>
        <dbReference type="SAM" id="MobiDB-lite"/>
    </source>
</evidence>
<evidence type="ECO:0000313" key="4">
    <source>
        <dbReference type="EMBL" id="VFK40138.1"/>
    </source>
</evidence>
<organism evidence="6">
    <name type="scientific">Candidatus Kentrum sp. SD</name>
    <dbReference type="NCBI Taxonomy" id="2126332"/>
    <lineage>
        <taxon>Bacteria</taxon>
        <taxon>Pseudomonadati</taxon>
        <taxon>Pseudomonadota</taxon>
        <taxon>Gammaproteobacteria</taxon>
        <taxon>Candidatus Kentrum</taxon>
    </lineage>
</organism>
<name>A0A451BI26_9GAMM</name>
<dbReference type="EMBL" id="CAADFU010000054">
    <property type="protein sequence ID" value="VFK45471.1"/>
    <property type="molecule type" value="Genomic_DNA"/>
</dbReference>
<evidence type="ECO:0000313" key="5">
    <source>
        <dbReference type="EMBL" id="VFK45471.1"/>
    </source>
</evidence>
<dbReference type="AlphaFoldDB" id="A0A451BI26"/>
<dbReference type="NCBIfam" id="TIGR01552">
    <property type="entry name" value="phd_fam"/>
    <property type="match status" value="1"/>
</dbReference>
<dbReference type="EMBL" id="CAADHB010000004">
    <property type="protein sequence ID" value="VFK77944.1"/>
    <property type="molecule type" value="Genomic_DNA"/>
</dbReference>
<gene>
    <name evidence="6" type="ORF">BECKSD772D_GA0070982_100413</name>
    <name evidence="5" type="ORF">BECKSD772E_GA0070983_105412</name>
    <name evidence="4" type="ORF">BECKSD772F_GA0070984_105412</name>
</gene>